<evidence type="ECO:0000256" key="11">
    <source>
        <dbReference type="RuleBase" id="RU363036"/>
    </source>
</evidence>
<dbReference type="FunFam" id="1.10.240.10:FF:000002">
    <property type="entry name" value="Tryptophan--tRNA ligase"/>
    <property type="match status" value="1"/>
</dbReference>
<dbReference type="InterPro" id="IPR050203">
    <property type="entry name" value="Trp-tRNA_synthetase"/>
</dbReference>
<comment type="caution">
    <text evidence="12">The sequence shown here is derived from an EMBL/GenBank/DDBJ whole genome shotgun (WGS) entry which is preliminary data.</text>
</comment>
<dbReference type="InterPro" id="IPR014729">
    <property type="entry name" value="Rossmann-like_a/b/a_fold"/>
</dbReference>
<evidence type="ECO:0000256" key="4">
    <source>
        <dbReference type="ARBA" id="ARBA00022598"/>
    </source>
</evidence>
<reference evidence="12 13" key="1">
    <citation type="journal article" date="2012" name="MBio">
        <title>De novo assembly of the Pneumocystis jirovecii genome from a single bronchoalveolar lavage fluid specimen from a patient.</title>
        <authorList>
            <person name="Cisse O.H."/>
            <person name="Pagni M."/>
            <person name="Hauser P.M."/>
        </authorList>
    </citation>
    <scope>NUCLEOTIDE SEQUENCE [LARGE SCALE GENOMIC DNA]</scope>
    <source>
        <strain evidence="12 13">SE8</strain>
    </source>
</reference>
<dbReference type="Pfam" id="PF00579">
    <property type="entry name" value="tRNA-synt_1b"/>
    <property type="match status" value="1"/>
</dbReference>
<dbReference type="GO" id="GO:0004830">
    <property type="term" value="F:tryptophan-tRNA ligase activity"/>
    <property type="evidence" value="ECO:0007669"/>
    <property type="project" value="UniProtKB-EC"/>
</dbReference>
<dbReference type="GO" id="GO:0005759">
    <property type="term" value="C:mitochondrial matrix"/>
    <property type="evidence" value="ECO:0007669"/>
    <property type="project" value="UniProtKB-SubCell"/>
</dbReference>
<evidence type="ECO:0000256" key="10">
    <source>
        <dbReference type="ARBA" id="ARBA00069760"/>
    </source>
</evidence>
<accession>L0PAG8</accession>
<comment type="similarity">
    <text evidence="2 11">Belongs to the class-I aminoacyl-tRNA synthetase family.</text>
</comment>
<keyword evidence="4 11" id="KW-0436">Ligase</keyword>
<dbReference type="InterPro" id="IPR002306">
    <property type="entry name" value="Trp-tRNA-ligase"/>
</dbReference>
<dbReference type="FunCoup" id="L0PAG8">
    <property type="interactions" value="238"/>
</dbReference>
<dbReference type="GO" id="GO:0070183">
    <property type="term" value="P:mitochondrial tryptophanyl-tRNA aminoacylation"/>
    <property type="evidence" value="ECO:0007669"/>
    <property type="project" value="TreeGrafter"/>
</dbReference>
<sequence length="377" mass="43185">MDRTYFIRRGLKTCFSDFFSVQQYRFNILRSFTKNALERRIFSGIQPTGIPHIGNYLGTLKKWVELQNTAELSTILLFCIADLHAITIPKNPIELKKHKREMFVALEAIGIDTKRSIVYEQSTKVPYHSELAWILNCVIPVSHLQRMTQWKTKSSQFKNTTSTPNLGLFAYPVLQAADILLYKATDVPVGEDQIQHLELTSTISRFFNRTFSKNIFTSPNILLTPSKRIMSLRNPKQKMSKSDPNPNSRILITDSFDIIESKILHAITDSYDGITYDPDKRPGIANLLQILASLDYPSSDPIKIAKDNSNLSHKAFKSLVTKSIYTFFTPIRERYQCIMSQNISSYIEQNKKGTCNAQKLALHTMEQVKTCIAFRII</sequence>
<name>L0PAG8_PNEJI</name>
<evidence type="ECO:0000256" key="2">
    <source>
        <dbReference type="ARBA" id="ARBA00005594"/>
    </source>
</evidence>
<dbReference type="AlphaFoldDB" id="L0PAG8"/>
<dbReference type="GO" id="GO:0005524">
    <property type="term" value="F:ATP binding"/>
    <property type="evidence" value="ECO:0007669"/>
    <property type="project" value="UniProtKB-KW"/>
</dbReference>
<keyword evidence="5 11" id="KW-0547">Nucleotide-binding</keyword>
<evidence type="ECO:0000256" key="9">
    <source>
        <dbReference type="ARBA" id="ARBA00030268"/>
    </source>
</evidence>
<keyword evidence="6 11" id="KW-0067">ATP-binding</keyword>
<dbReference type="PANTHER" id="PTHR43766">
    <property type="entry name" value="TRYPTOPHAN--TRNA LIGASE, MITOCHONDRIAL"/>
    <property type="match status" value="1"/>
</dbReference>
<dbReference type="PROSITE" id="PS00178">
    <property type="entry name" value="AA_TRNA_LIGASE_I"/>
    <property type="match status" value="1"/>
</dbReference>
<dbReference type="EMBL" id="CAKM01000096">
    <property type="protein sequence ID" value="CCJ28630.1"/>
    <property type="molecule type" value="Genomic_DNA"/>
</dbReference>
<dbReference type="STRING" id="1209962.L0PAG8"/>
<evidence type="ECO:0000256" key="5">
    <source>
        <dbReference type="ARBA" id="ARBA00022741"/>
    </source>
</evidence>
<evidence type="ECO:0000256" key="6">
    <source>
        <dbReference type="ARBA" id="ARBA00022840"/>
    </source>
</evidence>
<organism evidence="13">
    <name type="scientific">Pneumocystis jirovecii</name>
    <name type="common">Human pneumocystis pneumonia agent</name>
    <dbReference type="NCBI Taxonomy" id="42068"/>
    <lineage>
        <taxon>Eukaryota</taxon>
        <taxon>Fungi</taxon>
        <taxon>Dikarya</taxon>
        <taxon>Ascomycota</taxon>
        <taxon>Taphrinomycotina</taxon>
        <taxon>Pneumocystomycetes</taxon>
        <taxon>Pneumocystaceae</taxon>
        <taxon>Pneumocystis</taxon>
    </lineage>
</organism>
<dbReference type="VEuPathDB" id="FungiDB:PNEJI1_003050"/>
<dbReference type="FunFam" id="3.40.50.620:FF:000082">
    <property type="entry name" value="MSW1p Mitochondrial tryptophanyl-tRNA synthetase"/>
    <property type="match status" value="1"/>
</dbReference>
<evidence type="ECO:0000256" key="1">
    <source>
        <dbReference type="ARBA" id="ARBA00004305"/>
    </source>
</evidence>
<dbReference type="PRINTS" id="PR01039">
    <property type="entry name" value="TRNASYNTHTRP"/>
</dbReference>
<dbReference type="Proteomes" id="UP000010422">
    <property type="component" value="Unassembled WGS sequence"/>
</dbReference>
<protein>
    <recommendedName>
        <fullName evidence="10">Tryptophan--tRNA ligase, mitochondrial</fullName>
        <ecNumber evidence="3">6.1.1.2</ecNumber>
    </recommendedName>
    <alternativeName>
        <fullName evidence="9">Tryptophanyl-tRNA synthetase</fullName>
    </alternativeName>
</protein>
<evidence type="ECO:0000313" key="12">
    <source>
        <dbReference type="EMBL" id="CCJ28630.1"/>
    </source>
</evidence>
<dbReference type="Gene3D" id="1.10.240.10">
    <property type="entry name" value="Tyrosyl-Transfer RNA Synthetase"/>
    <property type="match status" value="1"/>
</dbReference>
<keyword evidence="7 11" id="KW-0648">Protein biosynthesis</keyword>
<evidence type="ECO:0000256" key="3">
    <source>
        <dbReference type="ARBA" id="ARBA00013161"/>
    </source>
</evidence>
<comment type="subcellular location">
    <subcellularLocation>
        <location evidence="1">Mitochondrion matrix</location>
    </subcellularLocation>
</comment>
<gene>
    <name evidence="12" type="ORF">PNEJI1_003050</name>
</gene>
<proteinExistence type="inferred from homology"/>
<dbReference type="InterPro" id="IPR001412">
    <property type="entry name" value="aa-tRNA-synth_I_CS"/>
</dbReference>
<dbReference type="Gene3D" id="3.40.50.620">
    <property type="entry name" value="HUPs"/>
    <property type="match status" value="1"/>
</dbReference>
<evidence type="ECO:0000256" key="8">
    <source>
        <dbReference type="ARBA" id="ARBA00023146"/>
    </source>
</evidence>
<dbReference type="InParanoid" id="L0PAG8"/>
<dbReference type="NCBIfam" id="TIGR00233">
    <property type="entry name" value="trpS"/>
    <property type="match status" value="1"/>
</dbReference>
<dbReference type="SUPFAM" id="SSF52374">
    <property type="entry name" value="Nucleotidylyl transferase"/>
    <property type="match status" value="1"/>
</dbReference>
<evidence type="ECO:0000313" key="13">
    <source>
        <dbReference type="Proteomes" id="UP000010422"/>
    </source>
</evidence>
<dbReference type="EC" id="6.1.1.2" evidence="3"/>
<dbReference type="CDD" id="cd00806">
    <property type="entry name" value="TrpRS_core"/>
    <property type="match status" value="1"/>
</dbReference>
<dbReference type="PANTHER" id="PTHR43766:SF1">
    <property type="entry name" value="TRYPTOPHAN--TRNA LIGASE, MITOCHONDRIAL"/>
    <property type="match status" value="1"/>
</dbReference>
<dbReference type="InterPro" id="IPR002305">
    <property type="entry name" value="aa-tRNA-synth_Ic"/>
</dbReference>
<keyword evidence="8 11" id="KW-0030">Aminoacyl-tRNA synthetase</keyword>
<evidence type="ECO:0000256" key="7">
    <source>
        <dbReference type="ARBA" id="ARBA00022917"/>
    </source>
</evidence>